<evidence type="ECO:0000313" key="2">
    <source>
        <dbReference type="Proteomes" id="UP001163046"/>
    </source>
</evidence>
<dbReference type="NCBIfam" id="NF040941">
    <property type="entry name" value="GGGWT_bact"/>
    <property type="match status" value="1"/>
</dbReference>
<proteinExistence type="predicted"/>
<name>A0A9W9YKU4_9CNID</name>
<sequence length="135" mass="15437">MRRKQRCYSHHYSASYIVQEAHSCRHLLQIQGKRLNKPFADGVYEINPDGKGAVKTICDMTRDSGGWTLLVTSYTNNWTRQNVLQNNEMDPKLKNDYSILFKADDIKNSGNVKGSSFEYRLEADSPGHQAIHLCT</sequence>
<dbReference type="Gene3D" id="3.90.215.10">
    <property type="entry name" value="Gamma Fibrinogen, chain A, domain 1"/>
    <property type="match status" value="1"/>
</dbReference>
<dbReference type="SUPFAM" id="SSF56496">
    <property type="entry name" value="Fibrinogen C-terminal domain-like"/>
    <property type="match status" value="1"/>
</dbReference>
<keyword evidence="2" id="KW-1185">Reference proteome</keyword>
<dbReference type="AlphaFoldDB" id="A0A9W9YKU4"/>
<evidence type="ECO:0008006" key="3">
    <source>
        <dbReference type="Google" id="ProtNLM"/>
    </source>
</evidence>
<dbReference type="InterPro" id="IPR014716">
    <property type="entry name" value="Fibrinogen_a/b/g_C_1"/>
</dbReference>
<comment type="caution">
    <text evidence="1">The sequence shown here is derived from an EMBL/GenBank/DDBJ whole genome shotgun (WGS) entry which is preliminary data.</text>
</comment>
<gene>
    <name evidence="1" type="ORF">OS493_026488</name>
</gene>
<reference evidence="1" key="1">
    <citation type="submission" date="2023-01" db="EMBL/GenBank/DDBJ databases">
        <title>Genome assembly of the deep-sea coral Lophelia pertusa.</title>
        <authorList>
            <person name="Herrera S."/>
            <person name="Cordes E."/>
        </authorList>
    </citation>
    <scope>NUCLEOTIDE SEQUENCE</scope>
    <source>
        <strain evidence="1">USNM1676648</strain>
        <tissue evidence="1">Polyp</tissue>
    </source>
</reference>
<accession>A0A9W9YKU4</accession>
<organism evidence="1 2">
    <name type="scientific">Desmophyllum pertusum</name>
    <dbReference type="NCBI Taxonomy" id="174260"/>
    <lineage>
        <taxon>Eukaryota</taxon>
        <taxon>Metazoa</taxon>
        <taxon>Cnidaria</taxon>
        <taxon>Anthozoa</taxon>
        <taxon>Hexacorallia</taxon>
        <taxon>Scleractinia</taxon>
        <taxon>Caryophylliina</taxon>
        <taxon>Caryophylliidae</taxon>
        <taxon>Desmophyllum</taxon>
    </lineage>
</organism>
<dbReference type="Proteomes" id="UP001163046">
    <property type="component" value="Unassembled WGS sequence"/>
</dbReference>
<dbReference type="InterPro" id="IPR036056">
    <property type="entry name" value="Fibrinogen-like_C"/>
</dbReference>
<protein>
    <recommendedName>
        <fullName evidence="3">Fibrinogen C-terminal domain-containing protein</fullName>
    </recommendedName>
</protein>
<evidence type="ECO:0000313" key="1">
    <source>
        <dbReference type="EMBL" id="KAJ7356109.1"/>
    </source>
</evidence>
<dbReference type="EMBL" id="MU827324">
    <property type="protein sequence ID" value="KAJ7356109.1"/>
    <property type="molecule type" value="Genomic_DNA"/>
</dbReference>
<dbReference type="OrthoDB" id="5971203at2759"/>